<keyword evidence="3" id="KW-1185">Reference proteome</keyword>
<dbReference type="PANTHER" id="PTHR21838">
    <property type="entry name" value="COILED-COIL DOMAIN-CONTAINING PROTEIN 137"/>
    <property type="match status" value="1"/>
</dbReference>
<sequence>MVYRQNMGKNNKVKANESSQRTSKKEQPLSKKKQKRDAKPRSQEHLDQIPFRLREIMKSKERMKIGASKLKKMKKGSLLSAMAPKPDAGDSEMPDIPVPHFRRRRKESEKAYLRRMGQETQHVLFLTKNQVDRKPELEQQHQEQPADKRKSEKKREFDRVRLQRLQKKKTERKEQKEEKEQFTDKVHFGEVAMAPPSLTAKPKKAPSKSQGAPKGLLLNTLLGHASVSTAKPSMARQRMMEEERERVVQAYRHLKKLKQERQGVQGEGLGRLQDLQ</sequence>
<feature type="region of interest" description="Disordered" evidence="1">
    <location>
        <begin position="1"/>
        <end position="52"/>
    </location>
</feature>
<dbReference type="OrthoDB" id="5876637at2759"/>
<feature type="compositionally biased region" description="Basic and acidic residues" evidence="1">
    <location>
        <begin position="37"/>
        <end position="52"/>
    </location>
</feature>
<comment type="caution">
    <text evidence="2">The sequence shown here is derived from an EMBL/GenBank/DDBJ whole genome shotgun (WGS) entry which is preliminary data.</text>
</comment>
<feature type="region of interest" description="Disordered" evidence="1">
    <location>
        <begin position="67"/>
        <end position="214"/>
    </location>
</feature>
<evidence type="ECO:0008006" key="4">
    <source>
        <dbReference type="Google" id="ProtNLM"/>
    </source>
</evidence>
<organism evidence="2 3">
    <name type="scientific">Megalops atlanticus</name>
    <name type="common">Tarpon</name>
    <name type="synonym">Clupea gigantea</name>
    <dbReference type="NCBI Taxonomy" id="7932"/>
    <lineage>
        <taxon>Eukaryota</taxon>
        <taxon>Metazoa</taxon>
        <taxon>Chordata</taxon>
        <taxon>Craniata</taxon>
        <taxon>Vertebrata</taxon>
        <taxon>Euteleostomi</taxon>
        <taxon>Actinopterygii</taxon>
        <taxon>Neopterygii</taxon>
        <taxon>Teleostei</taxon>
        <taxon>Elopiformes</taxon>
        <taxon>Megalopidae</taxon>
        <taxon>Megalops</taxon>
    </lineage>
</organism>
<dbReference type="EMBL" id="JAFDVH010000019">
    <property type="protein sequence ID" value="KAG7460227.1"/>
    <property type="molecule type" value="Genomic_DNA"/>
</dbReference>
<protein>
    <recommendedName>
        <fullName evidence="4">Coiled-coil domain containing 137</fullName>
    </recommendedName>
</protein>
<dbReference type="AlphaFoldDB" id="A0A9D3PH54"/>
<feature type="compositionally biased region" description="Basic and acidic residues" evidence="1">
    <location>
        <begin position="130"/>
        <end position="161"/>
    </location>
</feature>
<feature type="region of interest" description="Disordered" evidence="1">
    <location>
        <begin position="257"/>
        <end position="276"/>
    </location>
</feature>
<proteinExistence type="predicted"/>
<dbReference type="PANTHER" id="PTHR21838:SF2">
    <property type="entry name" value="COILED-COIL DOMAIN-CONTAINING PROTEIN 137"/>
    <property type="match status" value="1"/>
</dbReference>
<reference evidence="2" key="1">
    <citation type="submission" date="2021-01" db="EMBL/GenBank/DDBJ databases">
        <authorList>
            <person name="Zahm M."/>
            <person name="Roques C."/>
            <person name="Cabau C."/>
            <person name="Klopp C."/>
            <person name="Donnadieu C."/>
            <person name="Jouanno E."/>
            <person name="Lampietro C."/>
            <person name="Louis A."/>
            <person name="Herpin A."/>
            <person name="Echchiki A."/>
            <person name="Berthelot C."/>
            <person name="Parey E."/>
            <person name="Roest-Crollius H."/>
            <person name="Braasch I."/>
            <person name="Postlethwait J."/>
            <person name="Bobe J."/>
            <person name="Montfort J."/>
            <person name="Bouchez O."/>
            <person name="Begum T."/>
            <person name="Mejri S."/>
            <person name="Adams A."/>
            <person name="Chen W.-J."/>
            <person name="Guiguen Y."/>
        </authorList>
    </citation>
    <scope>NUCLEOTIDE SEQUENCE</scope>
    <source>
        <strain evidence="2">YG-15Mar2019-1</strain>
        <tissue evidence="2">Brain</tissue>
    </source>
</reference>
<name>A0A9D3PH54_MEGAT</name>
<evidence type="ECO:0000313" key="3">
    <source>
        <dbReference type="Proteomes" id="UP001046870"/>
    </source>
</evidence>
<dbReference type="InterPro" id="IPR026680">
    <property type="entry name" value="CCDC137"/>
</dbReference>
<gene>
    <name evidence="2" type="ORF">MATL_G00219080</name>
</gene>
<feature type="compositionally biased region" description="Basic and acidic residues" evidence="1">
    <location>
        <begin position="171"/>
        <end position="188"/>
    </location>
</feature>
<dbReference type="Proteomes" id="UP001046870">
    <property type="component" value="Chromosome 19"/>
</dbReference>
<dbReference type="GO" id="GO:0005634">
    <property type="term" value="C:nucleus"/>
    <property type="evidence" value="ECO:0007669"/>
    <property type="project" value="TreeGrafter"/>
</dbReference>
<evidence type="ECO:0000313" key="2">
    <source>
        <dbReference type="EMBL" id="KAG7460227.1"/>
    </source>
</evidence>
<accession>A0A9D3PH54</accession>
<evidence type="ECO:0000256" key="1">
    <source>
        <dbReference type="SAM" id="MobiDB-lite"/>
    </source>
</evidence>